<dbReference type="AlphaFoldDB" id="A0A370TNL3"/>
<dbReference type="EMBL" id="NPIC01000003">
    <property type="protein sequence ID" value="RDL37116.1"/>
    <property type="molecule type" value="Genomic_DNA"/>
</dbReference>
<protein>
    <submittedName>
        <fullName evidence="2">Uncharacterized protein</fullName>
    </submittedName>
</protein>
<feature type="compositionally biased region" description="Basic and acidic residues" evidence="1">
    <location>
        <begin position="49"/>
        <end position="58"/>
    </location>
</feature>
<dbReference type="OrthoDB" id="271745at2759"/>
<feature type="compositionally biased region" description="Low complexity" evidence="1">
    <location>
        <begin position="76"/>
        <end position="92"/>
    </location>
</feature>
<feature type="region of interest" description="Disordered" evidence="1">
    <location>
        <begin position="46"/>
        <end position="94"/>
    </location>
</feature>
<evidence type="ECO:0000313" key="3">
    <source>
        <dbReference type="Proteomes" id="UP000254866"/>
    </source>
</evidence>
<dbReference type="GeneID" id="43597398"/>
<feature type="compositionally biased region" description="Polar residues" evidence="1">
    <location>
        <begin position="60"/>
        <end position="75"/>
    </location>
</feature>
<proteinExistence type="predicted"/>
<reference evidence="2 3" key="1">
    <citation type="journal article" date="2018" name="IMA Fungus">
        <title>IMA Genome-F 9: Draft genome sequence of Annulohypoxylon stygium, Aspergillus mulundensis, Berkeleyomyces basicola (syn. Thielaviopsis basicola), Ceratocystis smalleyi, two Cercospora beticola strains, Coleophoma cylindrospora, Fusarium fracticaudum, Phialophora cf. hyalina, and Morchella septimelata.</title>
        <authorList>
            <person name="Wingfield B.D."/>
            <person name="Bills G.F."/>
            <person name="Dong Y."/>
            <person name="Huang W."/>
            <person name="Nel W.J."/>
            <person name="Swalarsk-Parry B.S."/>
            <person name="Vaghefi N."/>
            <person name="Wilken P.M."/>
            <person name="An Z."/>
            <person name="de Beer Z.W."/>
            <person name="De Vos L."/>
            <person name="Chen L."/>
            <person name="Duong T.A."/>
            <person name="Gao Y."/>
            <person name="Hammerbacher A."/>
            <person name="Kikkert J.R."/>
            <person name="Li Y."/>
            <person name="Li H."/>
            <person name="Li K."/>
            <person name="Li Q."/>
            <person name="Liu X."/>
            <person name="Ma X."/>
            <person name="Naidoo K."/>
            <person name="Pethybridge S.J."/>
            <person name="Sun J."/>
            <person name="Steenkamp E.T."/>
            <person name="van der Nest M.A."/>
            <person name="van Wyk S."/>
            <person name="Wingfield M.J."/>
            <person name="Xiong C."/>
            <person name="Yue Q."/>
            <person name="Zhang X."/>
        </authorList>
    </citation>
    <scope>NUCLEOTIDE SEQUENCE [LARGE SCALE GENOMIC DNA]</scope>
    <source>
        <strain evidence="2 3">BP 5553</strain>
    </source>
</reference>
<sequence length="235" mass="24297">MFLSQNTSPELPTMLLISSTGKLLSSCSPLPASTLRTQSTVASTLWNLHHPDPDRDPHQSAGNNHVSSPQSVSSQATTEGPSSPAPSGASTTNGSDLNSITIQISHGIMVIRSLSCGLLFVAIGPSSVPTTITALPDLSSLAPHTPRVASSHTSPPSSPAPQQESHEAIPENDMSGSAVAATGSGFPSQVGSVRSSVARASKKANLMAIKRQAEEVSRWLDDRLQGFTLGSGEGR</sequence>
<comment type="caution">
    <text evidence="2">The sequence shown here is derived from an EMBL/GenBank/DDBJ whole genome shotgun (WGS) entry which is preliminary data.</text>
</comment>
<dbReference type="RefSeq" id="XP_031869772.1">
    <property type="nucleotide sequence ID" value="XM_032013172.1"/>
</dbReference>
<accession>A0A370TNL3</accession>
<organism evidence="2 3">
    <name type="scientific">Venustampulla echinocandica</name>
    <dbReference type="NCBI Taxonomy" id="2656787"/>
    <lineage>
        <taxon>Eukaryota</taxon>
        <taxon>Fungi</taxon>
        <taxon>Dikarya</taxon>
        <taxon>Ascomycota</taxon>
        <taxon>Pezizomycotina</taxon>
        <taxon>Leotiomycetes</taxon>
        <taxon>Helotiales</taxon>
        <taxon>Pleuroascaceae</taxon>
        <taxon>Venustampulla</taxon>
    </lineage>
</organism>
<evidence type="ECO:0000256" key="1">
    <source>
        <dbReference type="SAM" id="MobiDB-lite"/>
    </source>
</evidence>
<name>A0A370TNL3_9HELO</name>
<gene>
    <name evidence="2" type="ORF">BP5553_04549</name>
</gene>
<feature type="compositionally biased region" description="Low complexity" evidence="1">
    <location>
        <begin position="149"/>
        <end position="163"/>
    </location>
</feature>
<dbReference type="STRING" id="2656787.A0A370TNL3"/>
<keyword evidence="3" id="KW-1185">Reference proteome</keyword>
<dbReference type="Gene3D" id="3.30.450.30">
    <property type="entry name" value="Dynein light chain 2a, cytoplasmic"/>
    <property type="match status" value="1"/>
</dbReference>
<evidence type="ECO:0000313" key="2">
    <source>
        <dbReference type="EMBL" id="RDL37116.1"/>
    </source>
</evidence>
<dbReference type="Proteomes" id="UP000254866">
    <property type="component" value="Unassembled WGS sequence"/>
</dbReference>
<feature type="region of interest" description="Disordered" evidence="1">
    <location>
        <begin position="143"/>
        <end position="193"/>
    </location>
</feature>